<evidence type="ECO:0000313" key="2">
    <source>
        <dbReference type="Proteomes" id="UP000027616"/>
    </source>
</evidence>
<dbReference type="AlphaFoldDB" id="A0A060REC9"/>
<proteinExistence type="predicted"/>
<reference evidence="1 2" key="1">
    <citation type="journal article" date="2015" name="Genome Announc.">
        <title>Complete Genome Sequence of the Novel Leech Symbiont Mucinivorans hirudinis M3T.</title>
        <authorList>
            <person name="Nelson M.C."/>
            <person name="Bomar L."/>
            <person name="Graf J."/>
        </authorList>
    </citation>
    <scope>NUCLEOTIDE SEQUENCE [LARGE SCALE GENOMIC DNA]</scope>
    <source>
        <strain evidence="2">M3</strain>
    </source>
</reference>
<dbReference type="eggNOG" id="ENOG50339HX">
    <property type="taxonomic scope" value="Bacteria"/>
</dbReference>
<sequence>MNNTVKYIVIVLAILCYACTSSSKGEYEGLDNRSERNIKELRVVFDTVLIDGAITSMEGEWRVWGDKLIFADANMVGIRVFDSKGNFLARYINDGRGPNEMVSPCVSVSILGENDLLLLDANMSMIRCDSLFGFTQKVIAFAENWQPGDNEDVKDMHKADPENSMIYEYNVSTKYTKKLSDRIVAPILTEHYAFNGYFANVKNYWKNSYIFAFMNDKTLRAEEKFGHFPPIYSEKNLPNFGFYNFDAGSDELLYVTFAIDSLIYAFDKNGKLRFSFGNSPDTFRDIVYTPTITFEEADERYWDDMEQGAYYNGIMIDGEKIVRSYKNQGVGTGGGVQVYNDNVLEYDIKISLVAKLIGVLPDGRIVLVKHIEPDDENFTLFLLAI</sequence>
<dbReference type="EMBL" id="HG934468">
    <property type="protein sequence ID" value="CDN32968.1"/>
    <property type="molecule type" value="Genomic_DNA"/>
</dbReference>
<name>A0A060REC9_9BACT</name>
<keyword evidence="2" id="KW-1185">Reference proteome</keyword>
<dbReference type="Proteomes" id="UP000027616">
    <property type="component" value="Chromosome I"/>
</dbReference>
<gene>
    <name evidence="1" type="ORF">BN938_2903</name>
</gene>
<evidence type="ECO:0000313" key="1">
    <source>
        <dbReference type="EMBL" id="CDN32968.1"/>
    </source>
</evidence>
<dbReference type="KEGG" id="rbc:BN938_2903"/>
<dbReference type="HOGENOM" id="CLU_717316_0_0_10"/>
<organism evidence="1 2">
    <name type="scientific">Mucinivorans hirudinis</name>
    <dbReference type="NCBI Taxonomy" id="1433126"/>
    <lineage>
        <taxon>Bacteria</taxon>
        <taxon>Pseudomonadati</taxon>
        <taxon>Bacteroidota</taxon>
        <taxon>Bacteroidia</taxon>
        <taxon>Bacteroidales</taxon>
        <taxon>Rikenellaceae</taxon>
        <taxon>Mucinivorans</taxon>
    </lineage>
</organism>
<protein>
    <submittedName>
        <fullName evidence="1">Uncharacterized protein</fullName>
    </submittedName>
</protein>
<accession>A0A060REC9</accession>
<dbReference type="OrthoDB" id="1007219at2"/>